<dbReference type="Pfam" id="PF00990">
    <property type="entry name" value="GGDEF"/>
    <property type="match status" value="1"/>
</dbReference>
<dbReference type="Gene3D" id="3.30.70.270">
    <property type="match status" value="1"/>
</dbReference>
<evidence type="ECO:0000256" key="1">
    <source>
        <dbReference type="SAM" id="Phobius"/>
    </source>
</evidence>
<feature type="transmembrane region" description="Helical" evidence="1">
    <location>
        <begin position="6"/>
        <end position="27"/>
    </location>
</feature>
<feature type="domain" description="GGDEF" evidence="3">
    <location>
        <begin position="372"/>
        <end position="499"/>
    </location>
</feature>
<dbReference type="Gene3D" id="3.20.20.450">
    <property type="entry name" value="EAL domain"/>
    <property type="match status" value="1"/>
</dbReference>
<dbReference type="PANTHER" id="PTHR44757">
    <property type="entry name" value="DIGUANYLATE CYCLASE DGCP"/>
    <property type="match status" value="1"/>
</dbReference>
<evidence type="ECO:0000313" key="4">
    <source>
        <dbReference type="EMBL" id="MBK5897509.1"/>
    </source>
</evidence>
<keyword evidence="5" id="KW-1185">Reference proteome</keyword>
<feature type="domain" description="EAL" evidence="2">
    <location>
        <begin position="508"/>
        <end position="758"/>
    </location>
</feature>
<dbReference type="RefSeq" id="WP_208428986.1">
    <property type="nucleotide sequence ID" value="NZ_JAEPRJ010000001.1"/>
</dbReference>
<comment type="caution">
    <text evidence="4">The sequence shown here is derived from an EMBL/GenBank/DDBJ whole genome shotgun (WGS) entry which is preliminary data.</text>
</comment>
<reference evidence="4 5" key="1">
    <citation type="submission" date="2021-01" db="EMBL/GenBank/DDBJ databases">
        <title>Isolation and description of Catonella massiliensis sp. nov., a novel Catonella species, isolated from a stable periodontitis subject.</title>
        <authorList>
            <person name="Antezack A."/>
            <person name="Boxberger M."/>
            <person name="La Scola B."/>
            <person name="Monnet-Corti V."/>
        </authorList>
    </citation>
    <scope>NUCLEOTIDE SEQUENCE [LARGE SCALE GENOMIC DNA]</scope>
    <source>
        <strain evidence="4 5">Marseille-Q4567</strain>
    </source>
</reference>
<dbReference type="InterPro" id="IPR035919">
    <property type="entry name" value="EAL_sf"/>
</dbReference>
<evidence type="ECO:0000259" key="2">
    <source>
        <dbReference type="PROSITE" id="PS50883"/>
    </source>
</evidence>
<dbReference type="CDD" id="cd01948">
    <property type="entry name" value="EAL"/>
    <property type="match status" value="1"/>
</dbReference>
<dbReference type="EMBL" id="JAEPRJ010000001">
    <property type="protein sequence ID" value="MBK5897509.1"/>
    <property type="molecule type" value="Genomic_DNA"/>
</dbReference>
<accession>A0ABS1J0U5</accession>
<dbReference type="NCBIfam" id="TIGR00254">
    <property type="entry name" value="GGDEF"/>
    <property type="match status" value="1"/>
</dbReference>
<dbReference type="InterPro" id="IPR001633">
    <property type="entry name" value="EAL_dom"/>
</dbReference>
<dbReference type="SMART" id="SM00052">
    <property type="entry name" value="EAL"/>
    <property type="match status" value="1"/>
</dbReference>
<dbReference type="SMART" id="SM00267">
    <property type="entry name" value="GGDEF"/>
    <property type="match status" value="1"/>
</dbReference>
<dbReference type="SUPFAM" id="SSF55073">
    <property type="entry name" value="Nucleotide cyclase"/>
    <property type="match status" value="1"/>
</dbReference>
<dbReference type="InterPro" id="IPR052155">
    <property type="entry name" value="Biofilm_reg_signaling"/>
</dbReference>
<dbReference type="PROSITE" id="PS50887">
    <property type="entry name" value="GGDEF"/>
    <property type="match status" value="1"/>
</dbReference>
<dbReference type="InterPro" id="IPR029787">
    <property type="entry name" value="Nucleotide_cyclase"/>
</dbReference>
<feature type="transmembrane region" description="Helical" evidence="1">
    <location>
        <begin position="143"/>
        <end position="167"/>
    </location>
</feature>
<gene>
    <name evidence="4" type="ORF">JJN12_06920</name>
</gene>
<dbReference type="CDD" id="cd01949">
    <property type="entry name" value="GGDEF"/>
    <property type="match status" value="1"/>
</dbReference>
<feature type="transmembrane region" description="Helical" evidence="1">
    <location>
        <begin position="174"/>
        <end position="194"/>
    </location>
</feature>
<dbReference type="PROSITE" id="PS50883">
    <property type="entry name" value="EAL"/>
    <property type="match status" value="1"/>
</dbReference>
<proteinExistence type="predicted"/>
<dbReference type="Pfam" id="PF00563">
    <property type="entry name" value="EAL"/>
    <property type="match status" value="1"/>
</dbReference>
<dbReference type="SUPFAM" id="SSF141868">
    <property type="entry name" value="EAL domain-like"/>
    <property type="match status" value="1"/>
</dbReference>
<organism evidence="4 5">
    <name type="scientific">Catonella massiliensis</name>
    <dbReference type="NCBI Taxonomy" id="2799636"/>
    <lineage>
        <taxon>Bacteria</taxon>
        <taxon>Bacillati</taxon>
        <taxon>Bacillota</taxon>
        <taxon>Clostridia</taxon>
        <taxon>Lachnospirales</taxon>
        <taxon>Lachnospiraceae</taxon>
        <taxon>Catonella</taxon>
    </lineage>
</organism>
<feature type="transmembrane region" description="Helical" evidence="1">
    <location>
        <begin position="98"/>
        <end position="123"/>
    </location>
</feature>
<dbReference type="PANTHER" id="PTHR44757:SF2">
    <property type="entry name" value="BIOFILM ARCHITECTURE MAINTENANCE PROTEIN MBAA"/>
    <property type="match status" value="1"/>
</dbReference>
<sequence>MDSVVVSFISMFACAFVVLAVCLIRTIKKKQAVAPKVRLLIIVNIVSVVIQAALLFAEDVQTALMLHTFYLVCICGIRYVALKIAVEVTKYEITNIKIFYFVDAIIALDVLLVLSNIFTQSLFTTQKVMIGNWYYFTTVAQPLVTLHNIVSCGVLMLIAFIIIYKLVGLSPAYYGKYIILLASFTIAVVVNLLYKFLNYAVDISVLGYTVSVVMVYLVLLENKQKTLIDKMLSRIVLKTDDIIVFLDIEGECVFVNDVAKSFFGVKDDYSLVIKQISKMFKLENFDSERLEYSTLCTMSDKGEQKHYDIVYKKLYRNGKPEGSYYKIKDRTIDVDIFNKDKYKATHDKLTGLYNSDYFCDKVEEILKENPDKDYYILCSDVQDFKLINDSFGKVVGDKVLNSIAWKLREKITKNTLYCRLSGDKFCILTEKDKFDEKLYKSIAKEVSMTDGIHYPINMQIGVYYIEDRKLSPSMMIDRAGMAISKNKEDYQNKIFYYDDKIRELKYWEQRLSGELDNAINDNQLKVYLQEQCDGDGKVIGAEALIRWIHPTEGLMPPYRFIPMFEKNGLISKVDLFVWKEAAKLLKKWQNEGNDEYYISVNISPADFYFLDIYKELVRIVEKYEINPAKLKLEITETLIMKDVESRLMIVEKLRDFGFTVEMDDFGSGYSSLNMLKDISVDVLKLDMGFLYKTKDEEKSRKIIGMIVQLSKALDMPVICEGVETKSQFEFLKNIKCDYFQGYLFAKPVSIEDFENKNL</sequence>
<keyword evidence="1" id="KW-0472">Membrane</keyword>
<keyword evidence="1" id="KW-1133">Transmembrane helix</keyword>
<evidence type="ECO:0000313" key="5">
    <source>
        <dbReference type="Proteomes" id="UP000604730"/>
    </source>
</evidence>
<feature type="transmembrane region" description="Helical" evidence="1">
    <location>
        <begin position="39"/>
        <end position="57"/>
    </location>
</feature>
<dbReference type="Proteomes" id="UP000604730">
    <property type="component" value="Unassembled WGS sequence"/>
</dbReference>
<dbReference type="InterPro" id="IPR043128">
    <property type="entry name" value="Rev_trsase/Diguanyl_cyclase"/>
</dbReference>
<feature type="transmembrane region" description="Helical" evidence="1">
    <location>
        <begin position="63"/>
        <end position="86"/>
    </location>
</feature>
<name>A0ABS1J0U5_9FIRM</name>
<keyword evidence="1" id="KW-0812">Transmembrane</keyword>
<feature type="transmembrane region" description="Helical" evidence="1">
    <location>
        <begin position="200"/>
        <end position="220"/>
    </location>
</feature>
<dbReference type="InterPro" id="IPR000160">
    <property type="entry name" value="GGDEF_dom"/>
</dbReference>
<evidence type="ECO:0000259" key="3">
    <source>
        <dbReference type="PROSITE" id="PS50887"/>
    </source>
</evidence>
<protein>
    <submittedName>
        <fullName evidence="4">EAL domain-containing protein</fullName>
    </submittedName>
</protein>